<dbReference type="EMBL" id="BAAAMJ010000003">
    <property type="protein sequence ID" value="GAA1896787.1"/>
    <property type="molecule type" value="Genomic_DNA"/>
</dbReference>
<dbReference type="NCBIfam" id="NF047398">
    <property type="entry name" value="AAA_KGGVGR"/>
    <property type="match status" value="1"/>
</dbReference>
<dbReference type="InterPro" id="IPR050625">
    <property type="entry name" value="ParA/MinD_ATPase"/>
</dbReference>
<accession>A0ABN2NSX3</accession>
<dbReference type="SUPFAM" id="SSF52540">
    <property type="entry name" value="P-loop containing nucleoside triphosphate hydrolases"/>
    <property type="match status" value="1"/>
</dbReference>
<evidence type="ECO:0008006" key="5">
    <source>
        <dbReference type="Google" id="ProtNLM"/>
    </source>
</evidence>
<evidence type="ECO:0000256" key="1">
    <source>
        <dbReference type="ARBA" id="ARBA00022741"/>
    </source>
</evidence>
<dbReference type="Proteomes" id="UP001501303">
    <property type="component" value="Unassembled WGS sequence"/>
</dbReference>
<dbReference type="Gene3D" id="3.40.50.300">
    <property type="entry name" value="P-loop containing nucleotide triphosphate hydrolases"/>
    <property type="match status" value="1"/>
</dbReference>
<dbReference type="PANTHER" id="PTHR43384">
    <property type="entry name" value="SEPTUM SITE-DETERMINING PROTEIN MIND HOMOLOG, CHLOROPLASTIC-RELATED"/>
    <property type="match status" value="1"/>
</dbReference>
<reference evidence="3 4" key="1">
    <citation type="journal article" date="2019" name="Int. J. Syst. Evol. Microbiol.">
        <title>The Global Catalogue of Microorganisms (GCM) 10K type strain sequencing project: providing services to taxonomists for standard genome sequencing and annotation.</title>
        <authorList>
            <consortium name="The Broad Institute Genomics Platform"/>
            <consortium name="The Broad Institute Genome Sequencing Center for Infectious Disease"/>
            <person name="Wu L."/>
            <person name="Ma J."/>
        </authorList>
    </citation>
    <scope>NUCLEOTIDE SEQUENCE [LARGE SCALE GENOMIC DNA]</scope>
    <source>
        <strain evidence="3 4">JCM 13581</strain>
    </source>
</reference>
<sequence>MVGERTQADEVPPPEHLFTWVDVDEHLARLAEAAVQWPQWLLGADAWWDGLELVVRPATEPAEVHSWLNAVFGPGSVVTDGSHPILRLDDPRTPQPTGLPISLCVDDEMRKPRREPRLREKHITPFLAEPLPAPEVDGFAADVQLMAFHSFKGGVGRTVHAVAAADALAGQGASVLLVDADLEAPGITWMHRSQGGQLDFSYEDFLALLHGEEGGPEGAVEIAARYLPNQEAGHYPGPGSITVLPASRRVTLGPPRIEPADLLGPSRSSYFLTDALAALAARIGVQVVVMDLRAGASELSAPVLLDRRVQRVFVTTLSDQSLTGTCEFVRQLGRRSPGRRGLDPESSVVITQYRQDAHGEQVTEAQNLLGRALGSLLPAAGTSGADRNRDARDIDTDVLITAVKSPFREELLALPPGWNSVLAAVERASLKGVLQPVLPTIDRGRPPRTTSGERDIDALRGDLARTARRLTYAESEGLSSASGFLVTGPIRNLLSEHRTELPVALVTGAKGSGKTFTFVTLCAARTWSEFARRSEVTGVGLDAPIVPVLEPTALRQDDVTPQDLRDAFARERDGAVAENGFAIRDRLTRGVAELGEEDAVGWRKLWLRCLAGAAGLSAEQVTDPEEALMELGRRQQVVFVVDGLEDVFQTLDTKVKQTALRVLLVDVLGWLRSLRGRPLGLIVFVRRDLVGRAVHQNTGQLLHRYDSYALRWDEQEALRLALWVAVRAEALDQPAKAVTDLSYDELVTALTALWGRKLGTETSKEARSHLWVPAALGDFQGQVQARDVVVFLGEAARLSAQQKGWPDRVLTPAAMRRALLECSTNKIDEIRQENPEVGALLTHMRQYGGTVTVPFPLADVGLDTDQAEFLVRSGVFTRGDDGRYWVPEIYRHGLGFGSERRARVLWR</sequence>
<dbReference type="InterPro" id="IPR027417">
    <property type="entry name" value="P-loop_NTPase"/>
</dbReference>
<name>A0ABN2NSX3_9ACTN</name>
<proteinExistence type="predicted"/>
<evidence type="ECO:0000313" key="3">
    <source>
        <dbReference type="EMBL" id="GAA1896787.1"/>
    </source>
</evidence>
<evidence type="ECO:0000313" key="4">
    <source>
        <dbReference type="Proteomes" id="UP001501303"/>
    </source>
</evidence>
<gene>
    <name evidence="3" type="ORF">GCM10009716_03530</name>
</gene>
<keyword evidence="2" id="KW-0067">ATP-binding</keyword>
<evidence type="ECO:0000256" key="2">
    <source>
        <dbReference type="ARBA" id="ARBA00022840"/>
    </source>
</evidence>
<keyword evidence="1" id="KW-0547">Nucleotide-binding</keyword>
<dbReference type="PANTHER" id="PTHR43384:SF6">
    <property type="entry name" value="SEPTUM SITE-DETERMINING PROTEIN MIND HOMOLOG, CHLOROPLASTIC"/>
    <property type="match status" value="1"/>
</dbReference>
<protein>
    <recommendedName>
        <fullName evidence="5">CobQ/CobB/MinD/ParA nucleotide binding domain-containing protein</fullName>
    </recommendedName>
</protein>
<organism evidence="3 4">
    <name type="scientific">Streptomyces sodiiphilus</name>
    <dbReference type="NCBI Taxonomy" id="226217"/>
    <lineage>
        <taxon>Bacteria</taxon>
        <taxon>Bacillati</taxon>
        <taxon>Actinomycetota</taxon>
        <taxon>Actinomycetes</taxon>
        <taxon>Kitasatosporales</taxon>
        <taxon>Streptomycetaceae</taxon>
        <taxon>Streptomyces</taxon>
    </lineage>
</organism>
<dbReference type="RefSeq" id="WP_344258216.1">
    <property type="nucleotide sequence ID" value="NZ_BAAAMJ010000003.1"/>
</dbReference>
<keyword evidence="4" id="KW-1185">Reference proteome</keyword>
<comment type="caution">
    <text evidence="3">The sequence shown here is derived from an EMBL/GenBank/DDBJ whole genome shotgun (WGS) entry which is preliminary data.</text>
</comment>